<dbReference type="Proteomes" id="UP000176322">
    <property type="component" value="Unassembled WGS sequence"/>
</dbReference>
<evidence type="ECO:0000256" key="6">
    <source>
        <dbReference type="ARBA" id="ARBA00023136"/>
    </source>
</evidence>
<dbReference type="PANTHER" id="PTHR33452">
    <property type="entry name" value="OXIDOREDUCTASE CATD-RELATED"/>
    <property type="match status" value="1"/>
</dbReference>
<dbReference type="PANTHER" id="PTHR33452:SF1">
    <property type="entry name" value="INNER MEMBRANE PROTEIN YPHA-RELATED"/>
    <property type="match status" value="1"/>
</dbReference>
<keyword evidence="5 7" id="KW-1133">Transmembrane helix</keyword>
<keyword evidence="4 7" id="KW-0812">Transmembrane</keyword>
<dbReference type="EMBL" id="MFKO01000008">
    <property type="protein sequence ID" value="OGG41357.1"/>
    <property type="molecule type" value="Genomic_DNA"/>
</dbReference>
<comment type="subcellular location">
    <subcellularLocation>
        <location evidence="1">Cell membrane</location>
        <topology evidence="1">Multi-pass membrane protein</topology>
    </subcellularLocation>
</comment>
<gene>
    <name evidence="8" type="ORF">A2837_02465</name>
</gene>
<organism evidence="8 9">
    <name type="scientific">Candidatus Kaiserbacteria bacterium RIFCSPHIGHO2_01_FULL_46_22</name>
    <dbReference type="NCBI Taxonomy" id="1798475"/>
    <lineage>
        <taxon>Bacteria</taxon>
        <taxon>Candidatus Kaiseribacteriota</taxon>
    </lineage>
</organism>
<evidence type="ECO:0000256" key="7">
    <source>
        <dbReference type="SAM" id="Phobius"/>
    </source>
</evidence>
<evidence type="ECO:0000256" key="1">
    <source>
        <dbReference type="ARBA" id="ARBA00004651"/>
    </source>
</evidence>
<dbReference type="AlphaFoldDB" id="A0A1F6BXW5"/>
<accession>A0A1F6BXW5</accession>
<sequence length="145" mass="15915">MTRFIFSSTYENWAATIARVVFGLVFLMSALFKIPGTESFTMQVEMSGAVGVPLPFVAVILAFVLEVVSGVALVIGWQTRRFALVLAAFVMAIAFFFYRNIGEQMTLGHFMSCVVQATGLLLLSVYGAQYAAVKKDPLPHHARRG</sequence>
<evidence type="ECO:0000256" key="2">
    <source>
        <dbReference type="ARBA" id="ARBA00006679"/>
    </source>
</evidence>
<feature type="transmembrane region" description="Helical" evidence="7">
    <location>
        <begin position="82"/>
        <end position="101"/>
    </location>
</feature>
<keyword evidence="3" id="KW-1003">Cell membrane</keyword>
<feature type="transmembrane region" description="Helical" evidence="7">
    <location>
        <begin position="107"/>
        <end position="128"/>
    </location>
</feature>
<evidence type="ECO:0000256" key="3">
    <source>
        <dbReference type="ARBA" id="ARBA00022475"/>
    </source>
</evidence>
<dbReference type="InterPro" id="IPR051907">
    <property type="entry name" value="DoxX-like_oxidoreductase"/>
</dbReference>
<dbReference type="GO" id="GO:0005886">
    <property type="term" value="C:plasma membrane"/>
    <property type="evidence" value="ECO:0007669"/>
    <property type="project" value="UniProtKB-SubCell"/>
</dbReference>
<evidence type="ECO:0000256" key="5">
    <source>
        <dbReference type="ARBA" id="ARBA00022989"/>
    </source>
</evidence>
<protein>
    <recommendedName>
        <fullName evidence="10">DoxX family protein</fullName>
    </recommendedName>
</protein>
<evidence type="ECO:0000313" key="8">
    <source>
        <dbReference type="EMBL" id="OGG41357.1"/>
    </source>
</evidence>
<comment type="similarity">
    <text evidence="2">Belongs to the DoxX family.</text>
</comment>
<name>A0A1F6BXW5_9BACT</name>
<reference evidence="8 9" key="1">
    <citation type="journal article" date="2016" name="Nat. Commun.">
        <title>Thousands of microbial genomes shed light on interconnected biogeochemical processes in an aquifer system.</title>
        <authorList>
            <person name="Anantharaman K."/>
            <person name="Brown C.T."/>
            <person name="Hug L.A."/>
            <person name="Sharon I."/>
            <person name="Castelle C.J."/>
            <person name="Probst A.J."/>
            <person name="Thomas B.C."/>
            <person name="Singh A."/>
            <person name="Wilkins M.J."/>
            <person name="Karaoz U."/>
            <person name="Brodie E.L."/>
            <person name="Williams K.H."/>
            <person name="Hubbard S.S."/>
            <person name="Banfield J.F."/>
        </authorList>
    </citation>
    <scope>NUCLEOTIDE SEQUENCE [LARGE SCALE GENOMIC DNA]</scope>
</reference>
<evidence type="ECO:0000256" key="4">
    <source>
        <dbReference type="ARBA" id="ARBA00022692"/>
    </source>
</evidence>
<feature type="transmembrane region" description="Helical" evidence="7">
    <location>
        <begin position="52"/>
        <end position="75"/>
    </location>
</feature>
<evidence type="ECO:0008006" key="10">
    <source>
        <dbReference type="Google" id="ProtNLM"/>
    </source>
</evidence>
<comment type="caution">
    <text evidence="8">The sequence shown here is derived from an EMBL/GenBank/DDBJ whole genome shotgun (WGS) entry which is preliminary data.</text>
</comment>
<evidence type="ECO:0000313" key="9">
    <source>
        <dbReference type="Proteomes" id="UP000176322"/>
    </source>
</evidence>
<keyword evidence="6 7" id="KW-0472">Membrane</keyword>
<feature type="transmembrane region" description="Helical" evidence="7">
    <location>
        <begin position="12"/>
        <end position="32"/>
    </location>
</feature>
<proteinExistence type="inferred from homology"/>
<dbReference type="Pfam" id="PF07681">
    <property type="entry name" value="DoxX"/>
    <property type="match status" value="1"/>
</dbReference>
<dbReference type="InterPro" id="IPR032808">
    <property type="entry name" value="DoxX"/>
</dbReference>
<dbReference type="STRING" id="1798475.A2837_02465"/>